<dbReference type="PRINTS" id="PR00081">
    <property type="entry name" value="GDHRDH"/>
</dbReference>
<dbReference type="FunFam" id="3.40.50.720:FF:000084">
    <property type="entry name" value="Short-chain dehydrogenase reductase"/>
    <property type="match status" value="1"/>
</dbReference>
<organism evidence="2 3">
    <name type="scientific">Amnibacterium flavum</name>
    <dbReference type="NCBI Taxonomy" id="2173173"/>
    <lineage>
        <taxon>Bacteria</taxon>
        <taxon>Bacillati</taxon>
        <taxon>Actinomycetota</taxon>
        <taxon>Actinomycetes</taxon>
        <taxon>Micrococcales</taxon>
        <taxon>Microbacteriaceae</taxon>
        <taxon>Amnibacterium</taxon>
    </lineage>
</organism>
<reference evidence="2 3" key="1">
    <citation type="submission" date="2018-05" db="EMBL/GenBank/DDBJ databases">
        <title>Amnibacterium sp. M8JJ-5, whole genome shotgun sequence.</title>
        <authorList>
            <person name="Tuo L."/>
        </authorList>
    </citation>
    <scope>NUCLEOTIDE SEQUENCE [LARGE SCALE GENOMIC DNA]</scope>
    <source>
        <strain evidence="2 3">M8JJ-5</strain>
    </source>
</reference>
<keyword evidence="3" id="KW-1185">Reference proteome</keyword>
<evidence type="ECO:0000256" key="1">
    <source>
        <dbReference type="ARBA" id="ARBA00023002"/>
    </source>
</evidence>
<dbReference type="Proteomes" id="UP000244893">
    <property type="component" value="Unassembled WGS sequence"/>
</dbReference>
<dbReference type="RefSeq" id="WP_116754975.1">
    <property type="nucleotide sequence ID" value="NZ_JBHUEX010000001.1"/>
</dbReference>
<dbReference type="Gene3D" id="3.40.50.720">
    <property type="entry name" value="NAD(P)-binding Rossmann-like Domain"/>
    <property type="match status" value="1"/>
</dbReference>
<proteinExistence type="predicted"/>
<dbReference type="GO" id="GO:0016491">
    <property type="term" value="F:oxidoreductase activity"/>
    <property type="evidence" value="ECO:0007669"/>
    <property type="project" value="UniProtKB-KW"/>
</dbReference>
<dbReference type="PANTHER" id="PTHR42820:SF1">
    <property type="entry name" value="SHORT-CHAIN DEHYDROGENASE_REDUCTASE FAMILY PROTEIN"/>
    <property type="match status" value="1"/>
</dbReference>
<dbReference type="SUPFAM" id="SSF51735">
    <property type="entry name" value="NAD(P)-binding Rossmann-fold domains"/>
    <property type="match status" value="1"/>
</dbReference>
<dbReference type="AlphaFoldDB" id="A0A2V1HRR0"/>
<comment type="caution">
    <text evidence="2">The sequence shown here is derived from an EMBL/GenBank/DDBJ whole genome shotgun (WGS) entry which is preliminary data.</text>
</comment>
<keyword evidence="1" id="KW-0560">Oxidoreductase</keyword>
<dbReference type="OrthoDB" id="286404at2"/>
<dbReference type="PANTHER" id="PTHR42820">
    <property type="entry name" value="SHORT-CHAIN DEHYDROGENASE REDUCTASE"/>
    <property type="match status" value="1"/>
</dbReference>
<accession>A0A2V1HRR0</accession>
<evidence type="ECO:0000313" key="3">
    <source>
        <dbReference type="Proteomes" id="UP000244893"/>
    </source>
</evidence>
<dbReference type="InterPro" id="IPR002347">
    <property type="entry name" value="SDR_fam"/>
</dbReference>
<dbReference type="EMBL" id="QEOP01000001">
    <property type="protein sequence ID" value="PVZ95238.1"/>
    <property type="molecule type" value="Genomic_DNA"/>
</dbReference>
<protein>
    <submittedName>
        <fullName evidence="2">3-oxoacyl-ACP reductase</fullName>
    </submittedName>
</protein>
<dbReference type="PRINTS" id="PR00080">
    <property type="entry name" value="SDRFAMILY"/>
</dbReference>
<sequence>MSDELLGKVAIITGGASGIGREMVDLFLEEGAQVVAADINATAGEAMADELGEDFAFVRTDVTKDGDLESLVAATVDRFERLDVMVNNAGAVGEPSGLLDLDADGFSRTMDLLARSVLLGHKHAGRQMKKQGTGGSIVSLSSIASIRGGFAAPSYDAAKAAVLQVARTATFELAEFGIRSNIVMPGMTRTPIMARGTALDPSRYDDFVEALREPFAEFHPLGRGGDPRDIANAALFFASDRSSFITGQSLTVDGGLTSVFTHDLGGVVGKAFAIMGVTDVDPSFGSAARG</sequence>
<dbReference type="Pfam" id="PF13561">
    <property type="entry name" value="adh_short_C2"/>
    <property type="match status" value="1"/>
</dbReference>
<dbReference type="InterPro" id="IPR036291">
    <property type="entry name" value="NAD(P)-bd_dom_sf"/>
</dbReference>
<name>A0A2V1HRR0_9MICO</name>
<dbReference type="NCBIfam" id="NF005559">
    <property type="entry name" value="PRK07231.1"/>
    <property type="match status" value="1"/>
</dbReference>
<evidence type="ECO:0000313" key="2">
    <source>
        <dbReference type="EMBL" id="PVZ95238.1"/>
    </source>
</evidence>
<gene>
    <name evidence="2" type="ORF">DDQ50_01550</name>
</gene>